<evidence type="ECO:0000313" key="2">
    <source>
        <dbReference type="Proteomes" id="UP000198284"/>
    </source>
</evidence>
<reference evidence="1 2" key="1">
    <citation type="submission" date="2017-06" db="EMBL/GenBank/DDBJ databases">
        <authorList>
            <person name="Kim H.J."/>
            <person name="Triplett B.A."/>
        </authorList>
    </citation>
    <scope>NUCLEOTIDE SEQUENCE [LARGE SCALE GENOMIC DNA]</scope>
    <source>
        <strain evidence="1 2">U15</strain>
    </source>
</reference>
<sequence>MFASTHDPYAGMVLKRYNVHAQQENIASDECWEAPPAALEELPEGLIADEI</sequence>
<protein>
    <submittedName>
        <fullName evidence="1">Uncharacterized protein</fullName>
    </submittedName>
</protein>
<dbReference type="EMBL" id="FZOT01000001">
    <property type="protein sequence ID" value="SNS20453.1"/>
    <property type="molecule type" value="Genomic_DNA"/>
</dbReference>
<keyword evidence="2" id="KW-1185">Reference proteome</keyword>
<evidence type="ECO:0000313" key="1">
    <source>
        <dbReference type="EMBL" id="SNS20453.1"/>
    </source>
</evidence>
<dbReference type="RefSeq" id="WP_176442289.1">
    <property type="nucleotide sequence ID" value="NZ_FZOT01000001.1"/>
</dbReference>
<gene>
    <name evidence="1" type="ORF">SAMN06265795_101506</name>
</gene>
<accession>A0A239CM80</accession>
<proteinExistence type="predicted"/>
<name>A0A239CM80_9BURK</name>
<dbReference type="Proteomes" id="UP000198284">
    <property type="component" value="Unassembled WGS sequence"/>
</dbReference>
<organism evidence="1 2">
    <name type="scientific">Noviherbaspirillum humi</name>
    <dbReference type="NCBI Taxonomy" id="1688639"/>
    <lineage>
        <taxon>Bacteria</taxon>
        <taxon>Pseudomonadati</taxon>
        <taxon>Pseudomonadota</taxon>
        <taxon>Betaproteobacteria</taxon>
        <taxon>Burkholderiales</taxon>
        <taxon>Oxalobacteraceae</taxon>
        <taxon>Noviherbaspirillum</taxon>
    </lineage>
</organism>
<dbReference type="AlphaFoldDB" id="A0A239CM80"/>